<proteinExistence type="predicted"/>
<feature type="compositionally biased region" description="Low complexity" evidence="1">
    <location>
        <begin position="305"/>
        <end position="317"/>
    </location>
</feature>
<feature type="region of interest" description="Disordered" evidence="1">
    <location>
        <begin position="272"/>
        <end position="293"/>
    </location>
</feature>
<name>A0A6H0XSB7_9PEZI</name>
<feature type="region of interest" description="Disordered" evidence="1">
    <location>
        <begin position="78"/>
        <end position="121"/>
    </location>
</feature>
<gene>
    <name evidence="2" type="ORF">AMS68_003174</name>
</gene>
<evidence type="ECO:0000313" key="2">
    <source>
        <dbReference type="EMBL" id="QIW97656.1"/>
    </source>
</evidence>
<dbReference type="EMBL" id="CP051140">
    <property type="protein sequence ID" value="QIW97656.1"/>
    <property type="molecule type" value="Genomic_DNA"/>
</dbReference>
<organism evidence="2 3">
    <name type="scientific">Peltaster fructicola</name>
    <dbReference type="NCBI Taxonomy" id="286661"/>
    <lineage>
        <taxon>Eukaryota</taxon>
        <taxon>Fungi</taxon>
        <taxon>Dikarya</taxon>
        <taxon>Ascomycota</taxon>
        <taxon>Pezizomycotina</taxon>
        <taxon>Dothideomycetes</taxon>
        <taxon>Dothideomycetes incertae sedis</taxon>
        <taxon>Peltaster</taxon>
    </lineage>
</organism>
<keyword evidence="3" id="KW-1185">Reference proteome</keyword>
<dbReference type="Proteomes" id="UP000503462">
    <property type="component" value="Chromosome 2"/>
</dbReference>
<feature type="compositionally biased region" description="Basic and acidic residues" evidence="1">
    <location>
        <begin position="283"/>
        <end position="293"/>
    </location>
</feature>
<reference evidence="2 3" key="1">
    <citation type="journal article" date="2016" name="Sci. Rep.">
        <title>Peltaster fructicola genome reveals evolution from an invasive phytopathogen to an ectophytic parasite.</title>
        <authorList>
            <person name="Xu C."/>
            <person name="Chen H."/>
            <person name="Gleason M.L."/>
            <person name="Xu J.R."/>
            <person name="Liu H."/>
            <person name="Zhang R."/>
            <person name="Sun G."/>
        </authorList>
    </citation>
    <scope>NUCLEOTIDE SEQUENCE [LARGE SCALE GENOMIC DNA]</scope>
    <source>
        <strain evidence="2 3">LNHT1506</strain>
    </source>
</reference>
<sequence>MNGLRSKINHGAALECEAGDQNVGTVIDNKEWLEIIREPTNAAERVERDAMQRQIEQTARDVGIDDFVDYGKAQTLIPPTLRASSRSHREQRRLSPQQEPAKKRRRTSAAPHDAIGDVEDKLDEIVADRPYRTVQKALSGAEADKIVASKDGRVIYGQTSQSIKARPSVQYEARGSRPIDRPAQQPVLLRQNRNSDQLNSQTIRQSWQQPTQQSPDQPCHEMISPGSRSSQEAVTLRHQEWNHAPIELSHRTVPQTVSHLQYPKSHLATLSPKHTSLHGLTPRSKEPPVRREHYPTLTSSRTWVDTTTDGGRATTTGPHQHRRLNLQTTASENQSPLALWDGPQLPIYLPPPPRMLIEK</sequence>
<feature type="compositionally biased region" description="Polar residues" evidence="1">
    <location>
        <begin position="191"/>
        <end position="216"/>
    </location>
</feature>
<evidence type="ECO:0000256" key="1">
    <source>
        <dbReference type="SAM" id="MobiDB-lite"/>
    </source>
</evidence>
<evidence type="ECO:0000313" key="3">
    <source>
        <dbReference type="Proteomes" id="UP000503462"/>
    </source>
</evidence>
<protein>
    <submittedName>
        <fullName evidence="2">Uncharacterized protein</fullName>
    </submittedName>
</protein>
<dbReference type="AlphaFoldDB" id="A0A6H0XSB7"/>
<feature type="region of interest" description="Disordered" evidence="1">
    <location>
        <begin position="158"/>
        <end position="235"/>
    </location>
</feature>
<feature type="region of interest" description="Disordered" evidence="1">
    <location>
        <begin position="301"/>
        <end position="320"/>
    </location>
</feature>
<accession>A0A6H0XSB7</accession>